<evidence type="ECO:0000313" key="1">
    <source>
        <dbReference type="EMBL" id="SCV71226.1"/>
    </source>
</evidence>
<dbReference type="PANTHER" id="PTHR34286">
    <property type="entry name" value="TRANSMEMBRANE PROTEIN"/>
    <property type="match status" value="1"/>
</dbReference>
<reference evidence="2" key="1">
    <citation type="submission" date="2016-09" db="EMBL/GenBank/DDBJ databases">
        <authorList>
            <person name="Jeantristanb JTB J.-T."/>
            <person name="Ricardo R."/>
        </authorList>
    </citation>
    <scope>NUCLEOTIDE SEQUENCE [LARGE SCALE GENOMIC DNA]</scope>
</reference>
<dbReference type="OrthoDB" id="2100988at2759"/>
<dbReference type="STRING" id="269621.A0A238FJG9"/>
<organism evidence="1 2">
    <name type="scientific">Microbotryum intermedium</name>
    <dbReference type="NCBI Taxonomy" id="269621"/>
    <lineage>
        <taxon>Eukaryota</taxon>
        <taxon>Fungi</taxon>
        <taxon>Dikarya</taxon>
        <taxon>Basidiomycota</taxon>
        <taxon>Pucciniomycotina</taxon>
        <taxon>Microbotryomycetes</taxon>
        <taxon>Microbotryales</taxon>
        <taxon>Microbotryaceae</taxon>
        <taxon>Microbotryum</taxon>
    </lineage>
</organism>
<protein>
    <submittedName>
        <fullName evidence="1">BQ2448_2814 protein</fullName>
    </submittedName>
</protein>
<evidence type="ECO:0000313" key="2">
    <source>
        <dbReference type="Proteomes" id="UP000198372"/>
    </source>
</evidence>
<dbReference type="PANTHER" id="PTHR34286:SF1">
    <property type="entry name" value="TRANSMEMBRANE PROTEIN"/>
    <property type="match status" value="1"/>
</dbReference>
<dbReference type="Proteomes" id="UP000198372">
    <property type="component" value="Unassembled WGS sequence"/>
</dbReference>
<dbReference type="EMBL" id="FMSP01000007">
    <property type="protein sequence ID" value="SCV71226.1"/>
    <property type="molecule type" value="Genomic_DNA"/>
</dbReference>
<sequence length="99" mass="10821">MIPTAARLGGGARYPYPKEVWSPAGGWWTRPANWKSSTAIVGLAVSLTTYGIWAYSAGREVRHNPPTREIPSMLWSKQAAEMGYKDESSLAGQGGLHHH</sequence>
<dbReference type="AlphaFoldDB" id="A0A238FJG9"/>
<gene>
    <name evidence="1" type="ORF">BQ2448_2814</name>
</gene>
<accession>A0A238FJG9</accession>
<name>A0A238FJG9_9BASI</name>
<proteinExistence type="predicted"/>
<keyword evidence="2" id="KW-1185">Reference proteome</keyword>